<dbReference type="GeneID" id="2913558"/>
<gene>
    <name evidence="1" type="ordered locus">DEHA2B14762g</name>
</gene>
<dbReference type="Proteomes" id="UP000000599">
    <property type="component" value="Chromosome B"/>
</dbReference>
<evidence type="ECO:0000313" key="1">
    <source>
        <dbReference type="EMBL" id="CAG85600.2"/>
    </source>
</evidence>
<accession>Q6BW30</accession>
<protein>
    <submittedName>
        <fullName evidence="1">DEHA2B14762p</fullName>
    </submittedName>
</protein>
<dbReference type="InParanoid" id="Q6BW30"/>
<keyword evidence="2" id="KW-1185">Reference proteome</keyword>
<dbReference type="VEuPathDB" id="FungiDB:DEHA2B14762g"/>
<sequence>MEHDSDLPDRDSLKGYLVSMAYSLPVRQVVNGRARMARLMHASSDTDPRKGIRIAPRIKSSIQPVPDKYR</sequence>
<organism evidence="1 2">
    <name type="scientific">Debaryomyces hansenii (strain ATCC 36239 / CBS 767 / BCRC 21394 / JCM 1990 / NBRC 0083 / IGC 2968)</name>
    <name type="common">Yeast</name>
    <name type="synonym">Torulaspora hansenii</name>
    <dbReference type="NCBI Taxonomy" id="284592"/>
    <lineage>
        <taxon>Eukaryota</taxon>
        <taxon>Fungi</taxon>
        <taxon>Dikarya</taxon>
        <taxon>Ascomycota</taxon>
        <taxon>Saccharomycotina</taxon>
        <taxon>Pichiomycetes</taxon>
        <taxon>Debaryomycetaceae</taxon>
        <taxon>Debaryomyces</taxon>
    </lineage>
</organism>
<dbReference type="EMBL" id="CR382134">
    <property type="protein sequence ID" value="CAG85600.2"/>
    <property type="molecule type" value="Genomic_DNA"/>
</dbReference>
<dbReference type="AlphaFoldDB" id="Q6BW30"/>
<dbReference type="RefSeq" id="XP_457589.2">
    <property type="nucleotide sequence ID" value="XM_457589.1"/>
</dbReference>
<dbReference type="HOGENOM" id="CLU_2757727_0_0_1"/>
<reference evidence="1 2" key="1">
    <citation type="journal article" date="2004" name="Nature">
        <title>Genome evolution in yeasts.</title>
        <authorList>
            <consortium name="Genolevures"/>
            <person name="Dujon B."/>
            <person name="Sherman D."/>
            <person name="Fischer G."/>
            <person name="Durrens P."/>
            <person name="Casaregola S."/>
            <person name="Lafontaine I."/>
            <person name="de Montigny J."/>
            <person name="Marck C."/>
            <person name="Neuveglise C."/>
            <person name="Talla E."/>
            <person name="Goffard N."/>
            <person name="Frangeul L."/>
            <person name="Aigle M."/>
            <person name="Anthouard V."/>
            <person name="Babour A."/>
            <person name="Barbe V."/>
            <person name="Barnay S."/>
            <person name="Blanchin S."/>
            <person name="Beckerich J.M."/>
            <person name="Beyne E."/>
            <person name="Bleykasten C."/>
            <person name="Boisrame A."/>
            <person name="Boyer J."/>
            <person name="Cattolico L."/>
            <person name="Confanioleri F."/>
            <person name="de Daruvar A."/>
            <person name="Despons L."/>
            <person name="Fabre E."/>
            <person name="Fairhead C."/>
            <person name="Ferry-Dumazet H."/>
            <person name="Groppi A."/>
            <person name="Hantraye F."/>
            <person name="Hennequin C."/>
            <person name="Jauniaux N."/>
            <person name="Joyet P."/>
            <person name="Kachouri R."/>
            <person name="Kerrest A."/>
            <person name="Koszul R."/>
            <person name="Lemaire M."/>
            <person name="Lesur I."/>
            <person name="Ma L."/>
            <person name="Muller H."/>
            <person name="Nicaud J.M."/>
            <person name="Nikolski M."/>
            <person name="Oztas S."/>
            <person name="Ozier-Kalogeropoulos O."/>
            <person name="Pellenz S."/>
            <person name="Potier S."/>
            <person name="Richard G.F."/>
            <person name="Straub M.L."/>
            <person name="Suleau A."/>
            <person name="Swennene D."/>
            <person name="Tekaia F."/>
            <person name="Wesolowski-Louvel M."/>
            <person name="Westhof E."/>
            <person name="Wirth B."/>
            <person name="Zeniou-Meyer M."/>
            <person name="Zivanovic I."/>
            <person name="Bolotin-Fukuhara M."/>
            <person name="Thierry A."/>
            <person name="Bouchier C."/>
            <person name="Caudron B."/>
            <person name="Scarpelli C."/>
            <person name="Gaillardin C."/>
            <person name="Weissenbach J."/>
            <person name="Wincker P."/>
            <person name="Souciet J.L."/>
        </authorList>
    </citation>
    <scope>NUCLEOTIDE SEQUENCE [LARGE SCALE GENOMIC DNA]</scope>
    <source>
        <strain evidence="2">ATCC 36239 / CBS 767 / BCRC 21394 / JCM 1990 / NBRC 0083 / IGC 2968</strain>
    </source>
</reference>
<proteinExistence type="predicted"/>
<evidence type="ECO:0000313" key="2">
    <source>
        <dbReference type="Proteomes" id="UP000000599"/>
    </source>
</evidence>
<dbReference type="KEGG" id="dha:DEHA2B14762g"/>
<name>Q6BW30_DEBHA</name>